<organism evidence="2 3">
    <name type="scientific">Limosilactobacillus avistercoris</name>
    <dbReference type="NCBI Taxonomy" id="2762243"/>
    <lineage>
        <taxon>Bacteria</taxon>
        <taxon>Bacillati</taxon>
        <taxon>Bacillota</taxon>
        <taxon>Bacilli</taxon>
        <taxon>Lactobacillales</taxon>
        <taxon>Lactobacillaceae</taxon>
        <taxon>Limosilactobacillus</taxon>
    </lineage>
</organism>
<dbReference type="InterPro" id="IPR006428">
    <property type="entry name" value="Portal_SPP1-type"/>
</dbReference>
<evidence type="ECO:0000256" key="1">
    <source>
        <dbReference type="SAM" id="MobiDB-lite"/>
    </source>
</evidence>
<proteinExistence type="predicted"/>
<accession>A0ABR8PB92</accession>
<feature type="region of interest" description="Disordered" evidence="1">
    <location>
        <begin position="521"/>
        <end position="563"/>
    </location>
</feature>
<feature type="compositionally biased region" description="Basic and acidic residues" evidence="1">
    <location>
        <begin position="521"/>
        <end position="541"/>
    </location>
</feature>
<evidence type="ECO:0000313" key="3">
    <source>
        <dbReference type="Proteomes" id="UP000616837"/>
    </source>
</evidence>
<dbReference type="NCBIfam" id="TIGR01538">
    <property type="entry name" value="portal_SPP1"/>
    <property type="match status" value="1"/>
</dbReference>
<dbReference type="Proteomes" id="UP000616837">
    <property type="component" value="Unassembled WGS sequence"/>
</dbReference>
<feature type="compositionally biased region" description="Acidic residues" evidence="1">
    <location>
        <begin position="553"/>
        <end position="563"/>
    </location>
</feature>
<dbReference type="InterPro" id="IPR021145">
    <property type="entry name" value="Portal_protein_SPP1_Gp6-like"/>
</dbReference>
<comment type="caution">
    <text evidence="2">The sequence shown here is derived from an EMBL/GenBank/DDBJ whole genome shotgun (WGS) entry which is preliminary data.</text>
</comment>
<keyword evidence="3" id="KW-1185">Reference proteome</keyword>
<gene>
    <name evidence="2" type="ORF">H9564_02280</name>
</gene>
<dbReference type="Pfam" id="PF05133">
    <property type="entry name" value="SPP1_portal"/>
    <property type="match status" value="1"/>
</dbReference>
<sequence length="563" mass="63906">MAINTSDDSQAYYASVPFGLQKDSIRMLKGGTRFDRESNKVYRIPTSQYNEDNISDYVHMFLEHHYNHQLTRIATLQRYYEGDSDIHYWKSDKSKNRADNRIASGHPHYITTMRVGYSLGKGIQYQYNSPTDKPGVDNAEADNLMQRIDEFNKAIDEDYIEKTIKKSLSVTGRAFELLYTTVSPAGNGDKKVNVELTVLDPANAFVVYDTNIHQSSLFGVYYYMVNYNDKPRFYVTAYTANKVYHYEPINSVGDDLVLAGEPEEHFFGRVPITEYANNDERLGDWEPDLDLIDSYDKAISEMANSEEDFSNATLVVNGDIDVPQTMKKIVKGKDGNPVYDDNGDLVWEIDPNSPYLNTLSKVMYLKPSIINNANGGVTVVPSSAEYLTKELPIDNWKSHLDEIIRDIYTDTNTPNVSDENFGGNSSGVAMAYKLFGSDQIRETQNDLFSRGVKRRLRLVAHFWGIKNVIPDETLVNNVTLNFPPNLPKNDTETITNAMNLLKAGASQETVFGYLTAATGVKQEEEMQRKKEQAENDPDRLDANMFNQQNQNQDEQDSGKEDDE</sequence>
<name>A0ABR8PB92_9LACO</name>
<dbReference type="RefSeq" id="WP_191683934.1">
    <property type="nucleotide sequence ID" value="NZ_JACSQW010000004.1"/>
</dbReference>
<reference evidence="2 3" key="1">
    <citation type="submission" date="2020-08" db="EMBL/GenBank/DDBJ databases">
        <title>A Genomic Blueprint of the Chicken Gut Microbiome.</title>
        <authorList>
            <person name="Gilroy R."/>
            <person name="Ravi A."/>
            <person name="Getino M."/>
            <person name="Pursley I."/>
            <person name="Horton D.L."/>
            <person name="Alikhan N.-F."/>
            <person name="Baker D."/>
            <person name="Gharbi K."/>
            <person name="Hall N."/>
            <person name="Watson M."/>
            <person name="Adriaenssens E.M."/>
            <person name="Foster-Nyarko E."/>
            <person name="Jarju S."/>
            <person name="Secka A."/>
            <person name="Antonio M."/>
            <person name="Oren A."/>
            <person name="Chaudhuri R."/>
            <person name="La Ragione R.M."/>
            <person name="Hildebrand F."/>
            <person name="Pallen M.J."/>
        </authorList>
    </citation>
    <scope>NUCLEOTIDE SEQUENCE [LARGE SCALE GENOMIC DNA]</scope>
    <source>
        <strain evidence="2 3">Sa3CUN2</strain>
    </source>
</reference>
<dbReference type="EMBL" id="JACSQW010000004">
    <property type="protein sequence ID" value="MBD7894559.1"/>
    <property type="molecule type" value="Genomic_DNA"/>
</dbReference>
<evidence type="ECO:0000313" key="2">
    <source>
        <dbReference type="EMBL" id="MBD7894559.1"/>
    </source>
</evidence>
<protein>
    <submittedName>
        <fullName evidence="2">Phage portal protein</fullName>
    </submittedName>
</protein>